<keyword evidence="2" id="KW-1185">Reference proteome</keyword>
<dbReference type="OrthoDB" id="9802385at2"/>
<accession>A0A017TAB3</accession>
<dbReference type="RefSeq" id="WP_044240345.1">
    <property type="nucleotide sequence ID" value="NZ_ASRX01000017.1"/>
</dbReference>
<evidence type="ECO:0000313" key="1">
    <source>
        <dbReference type="EMBL" id="EYF06223.1"/>
    </source>
</evidence>
<name>A0A017TAB3_9BACT</name>
<gene>
    <name evidence="1" type="ORF">CAP_2101</name>
</gene>
<dbReference type="AlphaFoldDB" id="A0A017TAB3"/>
<dbReference type="eggNOG" id="COG0317">
    <property type="taxonomic scope" value="Bacteria"/>
</dbReference>
<dbReference type="Pfam" id="PF13328">
    <property type="entry name" value="HD_4"/>
    <property type="match status" value="1"/>
</dbReference>
<sequence length="181" mass="20391">MGLLLKRALDQAAVWHRSQRRKYPSVDVPYVSHLAGVAVILARHGFDEEVVAAGALHDVIEDQGVTFADLAARFGERVATLVKMATEQDRSAPWEERKKRYLEAFPTKPWEAQAITLADKIDNFQSIIVCAMDHGDPWAMFKRGRDLQLDRFDELGRLCAVLPKHPLVDEYAEALAAVRQV</sequence>
<keyword evidence="1" id="KW-0378">Hydrolase</keyword>
<evidence type="ECO:0000313" key="2">
    <source>
        <dbReference type="Proteomes" id="UP000019678"/>
    </source>
</evidence>
<protein>
    <submittedName>
        <fullName evidence="1">Putative metal-dependent phosphohydrolase</fullName>
    </submittedName>
</protein>
<reference evidence="1 2" key="1">
    <citation type="submission" date="2013-05" db="EMBL/GenBank/DDBJ databases">
        <title>Genome assembly of Chondromyces apiculatus DSM 436.</title>
        <authorList>
            <person name="Sharma G."/>
            <person name="Khatri I."/>
            <person name="Kaur C."/>
            <person name="Mayilraj S."/>
            <person name="Subramanian S."/>
        </authorList>
    </citation>
    <scope>NUCLEOTIDE SEQUENCE [LARGE SCALE GENOMIC DNA]</scope>
    <source>
        <strain evidence="1 2">DSM 436</strain>
    </source>
</reference>
<dbReference type="PANTHER" id="PTHR46246">
    <property type="entry name" value="GUANOSINE-3',5'-BIS(DIPHOSPHATE) 3'-PYROPHOSPHOHYDROLASE MESH1"/>
    <property type="match status" value="1"/>
</dbReference>
<proteinExistence type="predicted"/>
<dbReference type="EMBL" id="ASRX01000017">
    <property type="protein sequence ID" value="EYF06223.1"/>
    <property type="molecule type" value="Genomic_DNA"/>
</dbReference>
<dbReference type="PANTHER" id="PTHR46246:SF1">
    <property type="entry name" value="GUANOSINE-3',5'-BIS(DIPHOSPHATE) 3'-PYROPHOSPHOHYDROLASE MESH1"/>
    <property type="match status" value="1"/>
</dbReference>
<dbReference type="Gene3D" id="1.10.3210.10">
    <property type="entry name" value="Hypothetical protein af1432"/>
    <property type="match status" value="1"/>
</dbReference>
<dbReference type="STRING" id="1192034.CAP_2101"/>
<organism evidence="1 2">
    <name type="scientific">Chondromyces apiculatus DSM 436</name>
    <dbReference type="NCBI Taxonomy" id="1192034"/>
    <lineage>
        <taxon>Bacteria</taxon>
        <taxon>Pseudomonadati</taxon>
        <taxon>Myxococcota</taxon>
        <taxon>Polyangia</taxon>
        <taxon>Polyangiales</taxon>
        <taxon>Polyangiaceae</taxon>
        <taxon>Chondromyces</taxon>
    </lineage>
</organism>
<dbReference type="SUPFAM" id="SSF109604">
    <property type="entry name" value="HD-domain/PDEase-like"/>
    <property type="match status" value="1"/>
</dbReference>
<comment type="caution">
    <text evidence="1">The sequence shown here is derived from an EMBL/GenBank/DDBJ whole genome shotgun (WGS) entry which is preliminary data.</text>
</comment>
<dbReference type="GO" id="GO:0008893">
    <property type="term" value="F:guanosine-3',5'-bis(diphosphate) 3'-diphosphatase activity"/>
    <property type="evidence" value="ECO:0007669"/>
    <property type="project" value="TreeGrafter"/>
</dbReference>
<dbReference type="Proteomes" id="UP000019678">
    <property type="component" value="Unassembled WGS sequence"/>
</dbReference>
<dbReference type="InterPro" id="IPR052194">
    <property type="entry name" value="MESH1"/>
</dbReference>